<proteinExistence type="predicted"/>
<sequence>MNPNTVLAIARADIGYKEGPNNDTLAGKFTGANFQPWCASWIAYTFHRAGCPKLYPKRLVNCNDALAYFAKLGQLVPIDQAMPGDLILFNFDQNPTTVEHIGIVLTTQRKLKRILTIEGNTNNDGSANGDSVQKKSRSYDKIVAIARPRWETV</sequence>
<dbReference type="Gene3D" id="3.90.1720.10">
    <property type="entry name" value="endopeptidase domain like (from Nostoc punctiforme)"/>
    <property type="match status" value="1"/>
</dbReference>
<dbReference type="InterPro" id="IPR038765">
    <property type="entry name" value="Papain-like_cys_pep_sf"/>
</dbReference>
<dbReference type="SUPFAM" id="SSF54001">
    <property type="entry name" value="Cysteine proteinases"/>
    <property type="match status" value="1"/>
</dbReference>
<reference evidence="2" key="1">
    <citation type="submission" date="2020-05" db="EMBL/GenBank/DDBJ databases">
        <authorList>
            <person name="Chiriac C."/>
            <person name="Salcher M."/>
            <person name="Ghai R."/>
            <person name="Kavagutti S V."/>
        </authorList>
    </citation>
    <scope>NUCLEOTIDE SEQUENCE</scope>
</reference>
<evidence type="ECO:0000313" key="1">
    <source>
        <dbReference type="EMBL" id="CAB4168568.1"/>
    </source>
</evidence>
<dbReference type="GO" id="GO:0001897">
    <property type="term" value="P:symbiont-mediated cytolysis of host cell"/>
    <property type="evidence" value="ECO:0007669"/>
    <property type="project" value="UniProtKB-ARBA"/>
</dbReference>
<evidence type="ECO:0000313" key="2">
    <source>
        <dbReference type="EMBL" id="CAB4195502.1"/>
    </source>
</evidence>
<organism evidence="2">
    <name type="scientific">uncultured Caudovirales phage</name>
    <dbReference type="NCBI Taxonomy" id="2100421"/>
    <lineage>
        <taxon>Viruses</taxon>
        <taxon>Duplodnaviria</taxon>
        <taxon>Heunggongvirae</taxon>
        <taxon>Uroviricota</taxon>
        <taxon>Caudoviricetes</taxon>
        <taxon>Peduoviridae</taxon>
        <taxon>Maltschvirus</taxon>
        <taxon>Maltschvirus maltsch</taxon>
    </lineage>
</organism>
<dbReference type="EMBL" id="LR796830">
    <property type="protein sequence ID" value="CAB4168568.1"/>
    <property type="molecule type" value="Genomic_DNA"/>
</dbReference>
<name>A0A6J5RHI1_9CAUD</name>
<gene>
    <name evidence="2" type="ORF">UFOVP1291_19</name>
    <name evidence="1" type="ORF">UFOVP892_7</name>
</gene>
<dbReference type="EMBL" id="LR797235">
    <property type="protein sequence ID" value="CAB4195502.1"/>
    <property type="molecule type" value="Genomic_DNA"/>
</dbReference>
<protein>
    <recommendedName>
        <fullName evidence="3">CHAP domain containing protein</fullName>
    </recommendedName>
</protein>
<evidence type="ECO:0008006" key="3">
    <source>
        <dbReference type="Google" id="ProtNLM"/>
    </source>
</evidence>
<accession>A0A6J5RHI1</accession>